<dbReference type="Proteomes" id="UP000190235">
    <property type="component" value="Chromosome I"/>
</dbReference>
<name>A0A1M7KHD1_9FLAO</name>
<dbReference type="STRING" id="143223.SAMN05878281_1400"/>
<gene>
    <name evidence="1" type="ORF">SAMN05878281_1400</name>
</gene>
<accession>A0A1M7KHD1</accession>
<protein>
    <submittedName>
        <fullName evidence="1">Uncharacterized protein</fullName>
    </submittedName>
</protein>
<evidence type="ECO:0000313" key="1">
    <source>
        <dbReference type="EMBL" id="SHM64293.1"/>
    </source>
</evidence>
<sequence>MGKRSRGLNLQHNAKLPGIEFLKRNIEISKSTENQLILV</sequence>
<organism evidence="1 2">
    <name type="scientific">Salegentibacter salegens</name>
    <dbReference type="NCBI Taxonomy" id="143223"/>
    <lineage>
        <taxon>Bacteria</taxon>
        <taxon>Pseudomonadati</taxon>
        <taxon>Bacteroidota</taxon>
        <taxon>Flavobacteriia</taxon>
        <taxon>Flavobacteriales</taxon>
        <taxon>Flavobacteriaceae</taxon>
        <taxon>Salegentibacter</taxon>
    </lineage>
</organism>
<keyword evidence="2" id="KW-1185">Reference proteome</keyword>
<dbReference type="EMBL" id="LT670848">
    <property type="protein sequence ID" value="SHM64293.1"/>
    <property type="molecule type" value="Genomic_DNA"/>
</dbReference>
<evidence type="ECO:0000313" key="2">
    <source>
        <dbReference type="Proteomes" id="UP000190235"/>
    </source>
</evidence>
<reference evidence="2" key="1">
    <citation type="submission" date="2016-11" db="EMBL/GenBank/DDBJ databases">
        <authorList>
            <person name="Varghese N."/>
            <person name="Submissions S."/>
        </authorList>
    </citation>
    <scope>NUCLEOTIDE SEQUENCE [LARGE SCALE GENOMIC DNA]</scope>
    <source>
        <strain evidence="2">ACAM 48</strain>
    </source>
</reference>
<dbReference type="AlphaFoldDB" id="A0A1M7KHD1"/>
<proteinExistence type="predicted"/>